<dbReference type="PROSITE" id="PS51257">
    <property type="entry name" value="PROKAR_LIPOPROTEIN"/>
    <property type="match status" value="1"/>
</dbReference>
<accession>A0AAV2G1X7</accession>
<evidence type="ECO:0000256" key="1">
    <source>
        <dbReference type="SAM" id="SignalP"/>
    </source>
</evidence>
<dbReference type="AlphaFoldDB" id="A0AAV2G1X7"/>
<sequence length="98" mass="10373">MGKSVSFKLAFSSSSLLLLVLLTVTVACMARPGESRTSPSVKADQGNLEDANITGFLLPSTCKTDNGCGGCQDYCRSKSPGFSYQCNVKDGWCCCSDL</sequence>
<gene>
    <name evidence="2" type="ORF">LTRI10_LOCUS44050</name>
</gene>
<feature type="chain" id="PRO_5043516929" evidence="1">
    <location>
        <begin position="31"/>
        <end position="98"/>
    </location>
</feature>
<name>A0AAV2G1X7_9ROSI</name>
<evidence type="ECO:0000313" key="3">
    <source>
        <dbReference type="Proteomes" id="UP001497516"/>
    </source>
</evidence>
<organism evidence="2 3">
    <name type="scientific">Linum trigynum</name>
    <dbReference type="NCBI Taxonomy" id="586398"/>
    <lineage>
        <taxon>Eukaryota</taxon>
        <taxon>Viridiplantae</taxon>
        <taxon>Streptophyta</taxon>
        <taxon>Embryophyta</taxon>
        <taxon>Tracheophyta</taxon>
        <taxon>Spermatophyta</taxon>
        <taxon>Magnoliopsida</taxon>
        <taxon>eudicotyledons</taxon>
        <taxon>Gunneridae</taxon>
        <taxon>Pentapetalae</taxon>
        <taxon>rosids</taxon>
        <taxon>fabids</taxon>
        <taxon>Malpighiales</taxon>
        <taxon>Linaceae</taxon>
        <taxon>Linum</taxon>
    </lineage>
</organism>
<evidence type="ECO:0000313" key="2">
    <source>
        <dbReference type="EMBL" id="CAL1404172.1"/>
    </source>
</evidence>
<protein>
    <submittedName>
        <fullName evidence="2">Uncharacterized protein</fullName>
    </submittedName>
</protein>
<feature type="signal peptide" evidence="1">
    <location>
        <begin position="1"/>
        <end position="30"/>
    </location>
</feature>
<dbReference type="Proteomes" id="UP001497516">
    <property type="component" value="Chromosome 7"/>
</dbReference>
<proteinExistence type="predicted"/>
<keyword evidence="3" id="KW-1185">Reference proteome</keyword>
<reference evidence="2 3" key="1">
    <citation type="submission" date="2024-04" db="EMBL/GenBank/DDBJ databases">
        <authorList>
            <person name="Fracassetti M."/>
        </authorList>
    </citation>
    <scope>NUCLEOTIDE SEQUENCE [LARGE SCALE GENOMIC DNA]</scope>
</reference>
<dbReference type="EMBL" id="OZ034820">
    <property type="protein sequence ID" value="CAL1404172.1"/>
    <property type="molecule type" value="Genomic_DNA"/>
</dbReference>
<keyword evidence="1" id="KW-0732">Signal</keyword>